<dbReference type="STRING" id="645134.A0A0L0HSK9"/>
<evidence type="ECO:0000313" key="7">
    <source>
        <dbReference type="EMBL" id="KND04083.1"/>
    </source>
</evidence>
<organism evidence="7 8">
    <name type="scientific">Spizellomyces punctatus (strain DAOM BR117)</name>
    <dbReference type="NCBI Taxonomy" id="645134"/>
    <lineage>
        <taxon>Eukaryota</taxon>
        <taxon>Fungi</taxon>
        <taxon>Fungi incertae sedis</taxon>
        <taxon>Chytridiomycota</taxon>
        <taxon>Chytridiomycota incertae sedis</taxon>
        <taxon>Chytridiomycetes</taxon>
        <taxon>Spizellomycetales</taxon>
        <taxon>Spizellomycetaceae</taxon>
        <taxon>Spizellomyces</taxon>
    </lineage>
</organism>
<sequence>MSTALPALPTTTMPNYVPSGALPAPTWGGVHIVTGSDMNGLLNSGQHAMGGMGLLHQQLGAGAAVHPVHMIPKSFMAMDPILFNSISPDMLFAHGHQPVFSAYESHEVQHDNMGQDRSDSPTLSSSLSDEAGNSISGEGGEGALGIDELLDFGDGVDHSHHMGYQDKSEDGGNRGHASTDAGTPHTLALAVSSAPQMLSMAGPSGPGAFYSTMPNMPNIHMMLPGTIPFPAQFASPYLGPHYSPDSTTTSPATAFHFSPGSVPALPKKITPATSSPGPLACPYADCDKTFAKPFALRAHVKSHGAERTYRCELCEASFRRSHDLKRHFRSIHTVIKPFGCESCGKRFSRMDALKRHVSRQGSPCYVRLP</sequence>
<keyword evidence="8" id="KW-1185">Reference proteome</keyword>
<dbReference type="GO" id="GO:0008270">
    <property type="term" value="F:zinc ion binding"/>
    <property type="evidence" value="ECO:0007669"/>
    <property type="project" value="UniProtKB-KW"/>
</dbReference>
<dbReference type="InParanoid" id="A0A0L0HSK9"/>
<dbReference type="InterPro" id="IPR013087">
    <property type="entry name" value="Znf_C2H2_type"/>
</dbReference>
<dbReference type="PANTHER" id="PTHR23235">
    <property type="entry name" value="KRUEPPEL-LIKE TRANSCRIPTION FACTOR"/>
    <property type="match status" value="1"/>
</dbReference>
<dbReference type="OMA" id="HEPDNVQ"/>
<evidence type="ECO:0000256" key="2">
    <source>
        <dbReference type="ARBA" id="ARBA00022771"/>
    </source>
</evidence>
<feature type="compositionally biased region" description="Low complexity" evidence="5">
    <location>
        <begin position="120"/>
        <end position="129"/>
    </location>
</feature>
<gene>
    <name evidence="7" type="ORF">SPPG_01525</name>
</gene>
<dbReference type="Gene3D" id="3.30.160.60">
    <property type="entry name" value="Classic Zinc Finger"/>
    <property type="match status" value="3"/>
</dbReference>
<accession>A0A0L0HSK9</accession>
<name>A0A0L0HSK9_SPIPD</name>
<dbReference type="GO" id="GO:0000978">
    <property type="term" value="F:RNA polymerase II cis-regulatory region sequence-specific DNA binding"/>
    <property type="evidence" value="ECO:0007669"/>
    <property type="project" value="TreeGrafter"/>
</dbReference>
<dbReference type="Proteomes" id="UP000053201">
    <property type="component" value="Unassembled WGS sequence"/>
</dbReference>
<feature type="region of interest" description="Disordered" evidence="5">
    <location>
        <begin position="107"/>
        <end position="182"/>
    </location>
</feature>
<dbReference type="PANTHER" id="PTHR23235:SF120">
    <property type="entry name" value="KRUPPEL-LIKE FACTOR 15"/>
    <property type="match status" value="1"/>
</dbReference>
<dbReference type="eggNOG" id="KOG1721">
    <property type="taxonomic scope" value="Eukaryota"/>
</dbReference>
<keyword evidence="2 4" id="KW-0863">Zinc-finger</keyword>
<keyword evidence="1" id="KW-0479">Metal-binding</keyword>
<evidence type="ECO:0000256" key="3">
    <source>
        <dbReference type="ARBA" id="ARBA00022833"/>
    </source>
</evidence>
<evidence type="ECO:0000313" key="8">
    <source>
        <dbReference type="Proteomes" id="UP000053201"/>
    </source>
</evidence>
<dbReference type="AlphaFoldDB" id="A0A0L0HSK9"/>
<feature type="domain" description="C2H2-type" evidence="6">
    <location>
        <begin position="279"/>
        <end position="308"/>
    </location>
</feature>
<feature type="compositionally biased region" description="Basic and acidic residues" evidence="5">
    <location>
        <begin position="107"/>
        <end position="119"/>
    </location>
</feature>
<evidence type="ECO:0000256" key="1">
    <source>
        <dbReference type="ARBA" id="ARBA00022723"/>
    </source>
</evidence>
<dbReference type="EMBL" id="KQ257451">
    <property type="protein sequence ID" value="KND04083.1"/>
    <property type="molecule type" value="Genomic_DNA"/>
</dbReference>
<evidence type="ECO:0000259" key="6">
    <source>
        <dbReference type="PROSITE" id="PS50157"/>
    </source>
</evidence>
<dbReference type="PROSITE" id="PS00028">
    <property type="entry name" value="ZINC_FINGER_C2H2_1"/>
    <property type="match status" value="2"/>
</dbReference>
<feature type="domain" description="C2H2-type" evidence="6">
    <location>
        <begin position="338"/>
        <end position="356"/>
    </location>
</feature>
<dbReference type="SMART" id="SM00355">
    <property type="entry name" value="ZnF_C2H2"/>
    <property type="match status" value="3"/>
</dbReference>
<feature type="compositionally biased region" description="Basic and acidic residues" evidence="5">
    <location>
        <begin position="155"/>
        <end position="173"/>
    </location>
</feature>
<dbReference type="SUPFAM" id="SSF57667">
    <property type="entry name" value="beta-beta-alpha zinc fingers"/>
    <property type="match status" value="2"/>
</dbReference>
<feature type="domain" description="C2H2-type" evidence="6">
    <location>
        <begin position="309"/>
        <end position="337"/>
    </location>
</feature>
<dbReference type="Pfam" id="PF00096">
    <property type="entry name" value="zf-C2H2"/>
    <property type="match status" value="3"/>
</dbReference>
<reference evidence="7 8" key="1">
    <citation type="submission" date="2009-08" db="EMBL/GenBank/DDBJ databases">
        <title>The Genome Sequence of Spizellomyces punctatus strain DAOM BR117.</title>
        <authorList>
            <consortium name="The Broad Institute Genome Sequencing Platform"/>
            <person name="Russ C."/>
            <person name="Cuomo C."/>
            <person name="Shea T."/>
            <person name="Young S.K."/>
            <person name="Zeng Q."/>
            <person name="Koehrsen M."/>
            <person name="Haas B."/>
            <person name="Borodovsky M."/>
            <person name="Guigo R."/>
            <person name="Alvarado L."/>
            <person name="Berlin A."/>
            <person name="Bochicchio J."/>
            <person name="Borenstein D."/>
            <person name="Chapman S."/>
            <person name="Chen Z."/>
            <person name="Engels R."/>
            <person name="Freedman E."/>
            <person name="Gellesch M."/>
            <person name="Goldberg J."/>
            <person name="Griggs A."/>
            <person name="Gujja S."/>
            <person name="Heiman D."/>
            <person name="Hepburn T."/>
            <person name="Howarth C."/>
            <person name="Jen D."/>
            <person name="Larson L."/>
            <person name="Lewis B."/>
            <person name="Mehta T."/>
            <person name="Park D."/>
            <person name="Pearson M."/>
            <person name="Roberts A."/>
            <person name="Saif S."/>
            <person name="Shenoy N."/>
            <person name="Sisk P."/>
            <person name="Stolte C."/>
            <person name="Sykes S."/>
            <person name="Thomson T."/>
            <person name="Walk T."/>
            <person name="White J."/>
            <person name="Yandava C."/>
            <person name="Burger G."/>
            <person name="Gray M.W."/>
            <person name="Holland P.W.H."/>
            <person name="King N."/>
            <person name="Lang F.B.F."/>
            <person name="Roger A.J."/>
            <person name="Ruiz-Trillo I."/>
            <person name="Lander E."/>
            <person name="Nusbaum C."/>
        </authorList>
    </citation>
    <scope>NUCLEOTIDE SEQUENCE [LARGE SCALE GENOMIC DNA]</scope>
    <source>
        <strain evidence="7 8">DAOM BR117</strain>
    </source>
</reference>
<proteinExistence type="predicted"/>
<protein>
    <recommendedName>
        <fullName evidence="6">C2H2-type domain-containing protein</fullName>
    </recommendedName>
</protein>
<dbReference type="RefSeq" id="XP_016612122.1">
    <property type="nucleotide sequence ID" value="XM_016749843.1"/>
</dbReference>
<keyword evidence="3" id="KW-0862">Zinc</keyword>
<dbReference type="GO" id="GO:0000981">
    <property type="term" value="F:DNA-binding transcription factor activity, RNA polymerase II-specific"/>
    <property type="evidence" value="ECO:0007669"/>
    <property type="project" value="TreeGrafter"/>
</dbReference>
<dbReference type="FunFam" id="3.30.160.60:FF:000007">
    <property type="entry name" value="Basic krueppel-like factor 3"/>
    <property type="match status" value="1"/>
</dbReference>
<dbReference type="PROSITE" id="PS50157">
    <property type="entry name" value="ZINC_FINGER_C2H2_2"/>
    <property type="match status" value="3"/>
</dbReference>
<evidence type="ECO:0000256" key="4">
    <source>
        <dbReference type="PROSITE-ProRule" id="PRU00042"/>
    </source>
</evidence>
<dbReference type="VEuPathDB" id="FungiDB:SPPG_01525"/>
<dbReference type="InterPro" id="IPR036236">
    <property type="entry name" value="Znf_C2H2_sf"/>
</dbReference>
<dbReference type="OrthoDB" id="9947289at2759"/>
<dbReference type="GeneID" id="27685183"/>
<evidence type="ECO:0000256" key="5">
    <source>
        <dbReference type="SAM" id="MobiDB-lite"/>
    </source>
</evidence>